<dbReference type="Proteomes" id="UP000008021">
    <property type="component" value="Chromosome 1"/>
</dbReference>
<reference evidence="3" key="1">
    <citation type="submission" date="2015-04" db="UniProtKB">
        <authorList>
            <consortium name="EnsemblPlants"/>
        </authorList>
    </citation>
    <scope>IDENTIFICATION</scope>
</reference>
<feature type="region of interest" description="Disordered" evidence="1">
    <location>
        <begin position="65"/>
        <end position="92"/>
    </location>
</feature>
<protein>
    <recommendedName>
        <fullName evidence="2">DUF8039 domain-containing protein</fullName>
    </recommendedName>
</protein>
<accession>A0A0E0C2M0</accession>
<sequence>MAIPGHIHHEDSIPDDFAKMQPQHVNEGFKTYDLAFLTYDGLAVLGDAVEYIILWHKKDIIWTSIDAPPKPPTPPQKKSVPHEVEKDSKEHEVAPCDAHVEMSDLQVNKQIAKGKQLYQP</sequence>
<dbReference type="Pfam" id="PF26133">
    <property type="entry name" value="DUF8039"/>
    <property type="match status" value="1"/>
</dbReference>
<evidence type="ECO:0000256" key="1">
    <source>
        <dbReference type="SAM" id="MobiDB-lite"/>
    </source>
</evidence>
<reference evidence="3" key="2">
    <citation type="submission" date="2018-05" db="EMBL/GenBank/DDBJ databases">
        <title>OmerRS3 (Oryza meridionalis Reference Sequence Version 3).</title>
        <authorList>
            <person name="Zhang J."/>
            <person name="Kudrna D."/>
            <person name="Lee S."/>
            <person name="Talag J."/>
            <person name="Welchert J."/>
            <person name="Wing R.A."/>
        </authorList>
    </citation>
    <scope>NUCLEOTIDE SEQUENCE [LARGE SCALE GENOMIC DNA]</scope>
    <source>
        <strain evidence="3">cv. OR44</strain>
    </source>
</reference>
<organism evidence="3">
    <name type="scientific">Oryza meridionalis</name>
    <dbReference type="NCBI Taxonomy" id="40149"/>
    <lineage>
        <taxon>Eukaryota</taxon>
        <taxon>Viridiplantae</taxon>
        <taxon>Streptophyta</taxon>
        <taxon>Embryophyta</taxon>
        <taxon>Tracheophyta</taxon>
        <taxon>Spermatophyta</taxon>
        <taxon>Magnoliopsida</taxon>
        <taxon>Liliopsida</taxon>
        <taxon>Poales</taxon>
        <taxon>Poaceae</taxon>
        <taxon>BOP clade</taxon>
        <taxon>Oryzoideae</taxon>
        <taxon>Oryzeae</taxon>
        <taxon>Oryzinae</taxon>
        <taxon>Oryza</taxon>
    </lineage>
</organism>
<feature type="domain" description="DUF8039" evidence="2">
    <location>
        <begin position="6"/>
        <end position="61"/>
    </location>
</feature>
<evidence type="ECO:0000259" key="2">
    <source>
        <dbReference type="Pfam" id="PF26133"/>
    </source>
</evidence>
<feature type="compositionally biased region" description="Basic and acidic residues" evidence="1">
    <location>
        <begin position="80"/>
        <end position="92"/>
    </location>
</feature>
<name>A0A0E0C2M0_9ORYZ</name>
<keyword evidence="4" id="KW-1185">Reference proteome</keyword>
<proteinExistence type="predicted"/>
<dbReference type="AlphaFoldDB" id="A0A0E0C2M0"/>
<dbReference type="Gramene" id="OMERI01G15890.1">
    <property type="protein sequence ID" value="OMERI01G15890.1"/>
    <property type="gene ID" value="OMERI01G15890"/>
</dbReference>
<evidence type="ECO:0000313" key="4">
    <source>
        <dbReference type="Proteomes" id="UP000008021"/>
    </source>
</evidence>
<dbReference type="HOGENOM" id="CLU_2053378_0_0_1"/>
<evidence type="ECO:0000313" key="3">
    <source>
        <dbReference type="EnsemblPlants" id="OMERI01G15890.1"/>
    </source>
</evidence>
<dbReference type="EnsemblPlants" id="OMERI01G15890.1">
    <property type="protein sequence ID" value="OMERI01G15890.1"/>
    <property type="gene ID" value="OMERI01G15890"/>
</dbReference>
<dbReference type="InterPro" id="IPR058352">
    <property type="entry name" value="DUF8039"/>
</dbReference>